<dbReference type="SUPFAM" id="SSF103473">
    <property type="entry name" value="MFS general substrate transporter"/>
    <property type="match status" value="1"/>
</dbReference>
<organism evidence="9 10">
    <name type="scientific">Bugula neritina</name>
    <name type="common">Brown bryozoan</name>
    <name type="synonym">Sertularia neritina</name>
    <dbReference type="NCBI Taxonomy" id="10212"/>
    <lineage>
        <taxon>Eukaryota</taxon>
        <taxon>Metazoa</taxon>
        <taxon>Spiralia</taxon>
        <taxon>Lophotrochozoa</taxon>
        <taxon>Bryozoa</taxon>
        <taxon>Gymnolaemata</taxon>
        <taxon>Cheilostomatida</taxon>
        <taxon>Flustrina</taxon>
        <taxon>Buguloidea</taxon>
        <taxon>Bugulidae</taxon>
        <taxon>Bugula</taxon>
    </lineage>
</organism>
<feature type="transmembrane region" description="Helical" evidence="7">
    <location>
        <begin position="210"/>
        <end position="230"/>
    </location>
</feature>
<dbReference type="Gene3D" id="1.20.1250.20">
    <property type="entry name" value="MFS general substrate transporter like domains"/>
    <property type="match status" value="1"/>
</dbReference>
<evidence type="ECO:0000313" key="10">
    <source>
        <dbReference type="Proteomes" id="UP000593567"/>
    </source>
</evidence>
<feature type="transmembrane region" description="Helical" evidence="7">
    <location>
        <begin position="379"/>
        <end position="399"/>
    </location>
</feature>
<feature type="transmembrane region" description="Helical" evidence="7">
    <location>
        <begin position="117"/>
        <end position="134"/>
    </location>
</feature>
<dbReference type="AlphaFoldDB" id="A0A7J7IZP6"/>
<evidence type="ECO:0000256" key="3">
    <source>
        <dbReference type="ARBA" id="ARBA00022448"/>
    </source>
</evidence>
<dbReference type="PROSITE" id="PS50850">
    <property type="entry name" value="MFS"/>
    <property type="match status" value="1"/>
</dbReference>
<keyword evidence="10" id="KW-1185">Reference proteome</keyword>
<comment type="similarity">
    <text evidence="2">Belongs to the major facilitator superfamily.</text>
</comment>
<feature type="transmembrane region" description="Helical" evidence="7">
    <location>
        <begin position="146"/>
        <end position="164"/>
    </location>
</feature>
<keyword evidence="3" id="KW-0813">Transport</keyword>
<dbReference type="PANTHER" id="PTHR23511:SF34">
    <property type="entry name" value="SYNAPTIC VESICLE GLYCOPROTEIN 2"/>
    <property type="match status" value="1"/>
</dbReference>
<keyword evidence="5 7" id="KW-1133">Transmembrane helix</keyword>
<feature type="transmembrane region" description="Helical" evidence="7">
    <location>
        <begin position="445"/>
        <end position="462"/>
    </location>
</feature>
<comment type="subcellular location">
    <subcellularLocation>
        <location evidence="1">Membrane</location>
        <topology evidence="1">Multi-pass membrane protein</topology>
    </subcellularLocation>
</comment>
<dbReference type="PANTHER" id="PTHR23511">
    <property type="entry name" value="SYNAPTIC VESICLE GLYCOPROTEIN 2"/>
    <property type="match status" value="1"/>
</dbReference>
<feature type="transmembrane region" description="Helical" evidence="7">
    <location>
        <begin position="47"/>
        <end position="73"/>
    </location>
</feature>
<dbReference type="InterPro" id="IPR020846">
    <property type="entry name" value="MFS_dom"/>
</dbReference>
<dbReference type="EMBL" id="VXIV02003235">
    <property type="protein sequence ID" value="KAF6019379.1"/>
    <property type="molecule type" value="Genomic_DNA"/>
</dbReference>
<proteinExistence type="inferred from homology"/>
<dbReference type="OrthoDB" id="3936150at2759"/>
<dbReference type="Pfam" id="PF00083">
    <property type="entry name" value="Sugar_tr"/>
    <property type="match status" value="1"/>
</dbReference>
<feature type="transmembrane region" description="Helical" evidence="7">
    <location>
        <begin position="292"/>
        <end position="313"/>
    </location>
</feature>
<gene>
    <name evidence="9" type="ORF">EB796_022346</name>
</gene>
<dbReference type="PROSITE" id="PS00217">
    <property type="entry name" value="SUGAR_TRANSPORT_2"/>
    <property type="match status" value="1"/>
</dbReference>
<dbReference type="InterPro" id="IPR005828">
    <property type="entry name" value="MFS_sugar_transport-like"/>
</dbReference>
<keyword evidence="4 7" id="KW-0812">Transmembrane</keyword>
<evidence type="ECO:0000313" key="9">
    <source>
        <dbReference type="EMBL" id="KAF6019379.1"/>
    </source>
</evidence>
<feature type="domain" description="Major facilitator superfamily (MFS) profile" evidence="8">
    <location>
        <begin position="49"/>
        <end position="492"/>
    </location>
</feature>
<dbReference type="InterPro" id="IPR011701">
    <property type="entry name" value="MFS"/>
</dbReference>
<evidence type="ECO:0000259" key="8">
    <source>
        <dbReference type="PROSITE" id="PS50850"/>
    </source>
</evidence>
<name>A0A7J7IZP6_BUGNE</name>
<dbReference type="InterPro" id="IPR036259">
    <property type="entry name" value="MFS_trans_sf"/>
</dbReference>
<evidence type="ECO:0000256" key="1">
    <source>
        <dbReference type="ARBA" id="ARBA00004141"/>
    </source>
</evidence>
<dbReference type="GO" id="GO:0022857">
    <property type="term" value="F:transmembrane transporter activity"/>
    <property type="evidence" value="ECO:0007669"/>
    <property type="project" value="InterPro"/>
</dbReference>
<feature type="transmembrane region" description="Helical" evidence="7">
    <location>
        <begin position="405"/>
        <end position="425"/>
    </location>
</feature>
<dbReference type="GO" id="GO:0016020">
    <property type="term" value="C:membrane"/>
    <property type="evidence" value="ECO:0007669"/>
    <property type="project" value="UniProtKB-SubCell"/>
</dbReference>
<evidence type="ECO:0000256" key="4">
    <source>
        <dbReference type="ARBA" id="ARBA00022692"/>
    </source>
</evidence>
<feature type="transmembrane region" description="Helical" evidence="7">
    <location>
        <begin position="176"/>
        <end position="198"/>
    </location>
</feature>
<feature type="transmembrane region" description="Helical" evidence="7">
    <location>
        <begin position="354"/>
        <end position="372"/>
    </location>
</feature>
<sequence length="496" mass="54153">MENDEEQENLLDGEDCLVTHNDHDIRGGGVRRLSIDKAIETAGFGRFHIFMVIVMGWANSADTIELLSISFVLPQASCELHATDLELGFLTAVGFAGMIIGSYFWGTFADIKGRIKALLLCQLVNAVFIVLSSVSQNLPFLICMRLFSGFGVGGTAPLIFVYVVEILPAKHRGKMTAVLSCCFMVGQVLVAGMAWLILPHTEWTWTTSTGFTYNSWRIFMLLSSLPVGRVEDAKAVIKRIYEKNGNARPYDENYIITHQRGSNSRGSMKEILSGVGRNTVALVTRPKVRFRFLISSIVLFCLSFSYYGLTMWFPTLLERMEASQGTSVCDDKLPAANTSKCDGDLSNNAVYFDTFLQAVSSLPGNVLYFLLVDVIGRKLLTGVSMILTGISVFFIWFVSSHTGSIVLSCVFAGISVVSWNATSLLTTEIFPTELRSTAKGVQGALANRVASVLATLVFGALVSTYCAVPILLMSCLLISGGIITYKLPNTANASIE</sequence>
<evidence type="ECO:0000256" key="2">
    <source>
        <dbReference type="ARBA" id="ARBA00008335"/>
    </source>
</evidence>
<dbReference type="Pfam" id="PF07690">
    <property type="entry name" value="MFS_1"/>
    <property type="match status" value="1"/>
</dbReference>
<evidence type="ECO:0000256" key="6">
    <source>
        <dbReference type="ARBA" id="ARBA00023136"/>
    </source>
</evidence>
<evidence type="ECO:0000256" key="5">
    <source>
        <dbReference type="ARBA" id="ARBA00022989"/>
    </source>
</evidence>
<comment type="caution">
    <text evidence="9">The sequence shown here is derived from an EMBL/GenBank/DDBJ whole genome shotgun (WGS) entry which is preliminary data.</text>
</comment>
<dbReference type="InterPro" id="IPR005829">
    <property type="entry name" value="Sugar_transporter_CS"/>
</dbReference>
<reference evidence="9" key="1">
    <citation type="submission" date="2020-06" db="EMBL/GenBank/DDBJ databases">
        <title>Draft genome of Bugula neritina, a colonial animal packing powerful symbionts and potential medicines.</title>
        <authorList>
            <person name="Rayko M."/>
        </authorList>
    </citation>
    <scope>NUCLEOTIDE SEQUENCE [LARGE SCALE GENOMIC DNA]</scope>
    <source>
        <strain evidence="9">Kwan_BN1</strain>
    </source>
</reference>
<evidence type="ECO:0000256" key="7">
    <source>
        <dbReference type="SAM" id="Phobius"/>
    </source>
</evidence>
<protein>
    <recommendedName>
        <fullName evidence="8">Major facilitator superfamily (MFS) profile domain-containing protein</fullName>
    </recommendedName>
</protein>
<accession>A0A7J7IZP6</accession>
<dbReference type="Proteomes" id="UP000593567">
    <property type="component" value="Unassembled WGS sequence"/>
</dbReference>
<keyword evidence="6 7" id="KW-0472">Membrane</keyword>
<feature type="transmembrane region" description="Helical" evidence="7">
    <location>
        <begin position="85"/>
        <end position="105"/>
    </location>
</feature>